<evidence type="ECO:0000256" key="1">
    <source>
        <dbReference type="ARBA" id="ARBA00023002"/>
    </source>
</evidence>
<feature type="compositionally biased region" description="Basic and acidic residues" evidence="2">
    <location>
        <begin position="1"/>
        <end position="12"/>
    </location>
</feature>
<dbReference type="Gene3D" id="3.30.9.10">
    <property type="entry name" value="D-Amino Acid Oxidase, subunit A, domain 2"/>
    <property type="match status" value="1"/>
</dbReference>
<gene>
    <name evidence="4" type="ORF">KHU32_20215</name>
</gene>
<proteinExistence type="predicted"/>
<comment type="caution">
    <text evidence="4">The sequence shown here is derived from an EMBL/GenBank/DDBJ whole genome shotgun (WGS) entry which is preliminary data.</text>
</comment>
<accession>A0ABS5QIU5</accession>
<evidence type="ECO:0000313" key="4">
    <source>
        <dbReference type="EMBL" id="MBS7813278.1"/>
    </source>
</evidence>
<evidence type="ECO:0000256" key="2">
    <source>
        <dbReference type="SAM" id="MobiDB-lite"/>
    </source>
</evidence>
<dbReference type="SUPFAM" id="SSF51905">
    <property type="entry name" value="FAD/NAD(P)-binding domain"/>
    <property type="match status" value="1"/>
</dbReference>
<reference evidence="4 5" key="1">
    <citation type="submission" date="2021-05" db="EMBL/GenBank/DDBJ databases">
        <title>Roseococcus sp. XZZS9, whole genome shotgun sequencing project.</title>
        <authorList>
            <person name="Zhao G."/>
            <person name="Shen L."/>
        </authorList>
    </citation>
    <scope>NUCLEOTIDE SEQUENCE [LARGE SCALE GENOMIC DNA]</scope>
    <source>
        <strain evidence="4 5">XZZS9</strain>
    </source>
</reference>
<evidence type="ECO:0000259" key="3">
    <source>
        <dbReference type="Pfam" id="PF01266"/>
    </source>
</evidence>
<keyword evidence="5" id="KW-1185">Reference proteome</keyword>
<dbReference type="PANTHER" id="PTHR13847">
    <property type="entry name" value="SARCOSINE DEHYDROGENASE-RELATED"/>
    <property type="match status" value="1"/>
</dbReference>
<name>A0ABS5QIU5_9PROT</name>
<evidence type="ECO:0000313" key="5">
    <source>
        <dbReference type="Proteomes" id="UP000766336"/>
    </source>
</evidence>
<keyword evidence="1" id="KW-0560">Oxidoreductase</keyword>
<feature type="region of interest" description="Disordered" evidence="2">
    <location>
        <begin position="1"/>
        <end position="24"/>
    </location>
</feature>
<dbReference type="Proteomes" id="UP000766336">
    <property type="component" value="Unassembled WGS sequence"/>
</dbReference>
<organism evidence="4 5">
    <name type="scientific">Roseococcus pinisoli</name>
    <dbReference type="NCBI Taxonomy" id="2835040"/>
    <lineage>
        <taxon>Bacteria</taxon>
        <taxon>Pseudomonadati</taxon>
        <taxon>Pseudomonadota</taxon>
        <taxon>Alphaproteobacteria</taxon>
        <taxon>Acetobacterales</taxon>
        <taxon>Roseomonadaceae</taxon>
        <taxon>Roseococcus</taxon>
    </lineage>
</organism>
<dbReference type="EMBL" id="JAHCDA010000004">
    <property type="protein sequence ID" value="MBS7813278.1"/>
    <property type="molecule type" value="Genomic_DNA"/>
</dbReference>
<dbReference type="RefSeq" id="WP_213671968.1">
    <property type="nucleotide sequence ID" value="NZ_JAHCDA010000004.1"/>
</dbReference>
<dbReference type="Gene3D" id="3.50.50.60">
    <property type="entry name" value="FAD/NAD(P)-binding domain"/>
    <property type="match status" value="1"/>
</dbReference>
<dbReference type="Pfam" id="PF01266">
    <property type="entry name" value="DAO"/>
    <property type="match status" value="1"/>
</dbReference>
<dbReference type="InterPro" id="IPR006076">
    <property type="entry name" value="FAD-dep_OxRdtase"/>
</dbReference>
<sequence>MARPTPKRDLRTGEPVWMEGVPPSPHFPPLEGDLEVDVAVIGGGISGALAADAALQTGKRVAAFDRRGIAVGSSAASTALLQFEIDQPLTSLIRRLGREKAVRAWWRSAAAVDHLAARVADLGLRCGFRERHAVYLPGNVLDIAALKREAAARARFGLRSRFIEAEELRELTGIEREGAIWSGGAAEVDPVALVRGLWRSALRRGAAIHAPCDIVQIEPGRDQVSLTTDSGHRIRARHLVLATGYELSKLVKLRGYRITSTWAYATAPQPDRLWRSRCLIWEAADPYLYLRSTADGRVVVGGEDEDFSDEAHRDRLLPRKIAKLRKKLGALLPQLDTAPEFAWAGSFGESSTGLPAIGPVPGAERCFAVVGFGGNGITFSAIAAQMLQRWLLGLADPDAAIFGFRS</sequence>
<dbReference type="InterPro" id="IPR036188">
    <property type="entry name" value="FAD/NAD-bd_sf"/>
</dbReference>
<dbReference type="PANTHER" id="PTHR13847:SF201">
    <property type="entry name" value="PUTATIBE OXIDOREDUCTASE"/>
    <property type="match status" value="1"/>
</dbReference>
<protein>
    <submittedName>
        <fullName evidence="4">FAD-binding oxidoreductase</fullName>
    </submittedName>
</protein>
<feature type="domain" description="FAD dependent oxidoreductase" evidence="3">
    <location>
        <begin position="37"/>
        <end position="388"/>
    </location>
</feature>